<dbReference type="STRING" id="1381081.BIY22_17915"/>
<comment type="pathway">
    <text evidence="2">Cofactor biosynthesis; thiamine diphosphate biosynthesis; thiamine diphosphate from thiamine phosphate: step 1/1.</text>
</comment>
<feature type="binding site" evidence="2">
    <location>
        <position position="210"/>
    </location>
    <ligand>
        <name>Mg(2+)</name>
        <dbReference type="ChEBI" id="CHEBI:18420"/>
        <label>3</label>
    </ligand>
</feature>
<keyword evidence="2 5" id="KW-0418">Kinase</keyword>
<dbReference type="Proteomes" id="UP000186313">
    <property type="component" value="Unassembled WGS sequence"/>
</dbReference>
<dbReference type="EC" id="2.7.4.16" evidence="2"/>
<feature type="binding site" evidence="2">
    <location>
        <position position="29"/>
    </location>
    <ligand>
        <name>Mg(2+)</name>
        <dbReference type="ChEBI" id="CHEBI:18420"/>
        <label>4</label>
    </ligand>
</feature>
<dbReference type="GO" id="GO:0005524">
    <property type="term" value="F:ATP binding"/>
    <property type="evidence" value="ECO:0007669"/>
    <property type="project" value="UniProtKB-UniRule"/>
</dbReference>
<feature type="binding site" evidence="2">
    <location>
        <position position="213"/>
    </location>
    <ligand>
        <name>Mg(2+)</name>
        <dbReference type="ChEBI" id="CHEBI:18420"/>
        <label>5</label>
    </ligand>
</feature>
<dbReference type="AlphaFoldDB" id="A0A1Q9HLP8"/>
<dbReference type="RefSeq" id="WP_075706870.1">
    <property type="nucleotide sequence ID" value="NZ_MJMJ01000008.1"/>
</dbReference>
<accession>A0A1Q9HLP8</accession>
<feature type="binding site" evidence="2">
    <location>
        <position position="53"/>
    </location>
    <ligand>
        <name>substrate</name>
    </ligand>
</feature>
<protein>
    <recommendedName>
        <fullName evidence="2">Thiamine-monophosphate kinase</fullName>
        <shortName evidence="2">TMP kinase</shortName>
        <shortName evidence="2">Thiamine-phosphate kinase</shortName>
        <ecNumber evidence="2">2.7.4.16</ecNumber>
    </recommendedName>
</protein>
<keyword evidence="1 2" id="KW-0784">Thiamine biosynthesis</keyword>
<dbReference type="NCBIfam" id="TIGR01379">
    <property type="entry name" value="thiL"/>
    <property type="match status" value="1"/>
</dbReference>
<dbReference type="GO" id="GO:0009229">
    <property type="term" value="P:thiamine diphosphate biosynthetic process"/>
    <property type="evidence" value="ECO:0007669"/>
    <property type="project" value="UniProtKB-UniRule"/>
</dbReference>
<keyword evidence="2" id="KW-0067">ATP-binding</keyword>
<feature type="binding site" evidence="2">
    <location>
        <position position="145"/>
    </location>
    <ligand>
        <name>ATP</name>
        <dbReference type="ChEBI" id="CHEBI:30616"/>
    </ligand>
</feature>
<dbReference type="InterPro" id="IPR036921">
    <property type="entry name" value="PurM-like_N_sf"/>
</dbReference>
<dbReference type="OrthoDB" id="9802811at2"/>
<evidence type="ECO:0000256" key="2">
    <source>
        <dbReference type="HAMAP-Rule" id="MF_02128"/>
    </source>
</evidence>
<dbReference type="NCBIfam" id="NF004350">
    <property type="entry name" value="PRK05731.1-1"/>
    <property type="match status" value="1"/>
</dbReference>
<evidence type="ECO:0000259" key="4">
    <source>
        <dbReference type="Pfam" id="PF02769"/>
    </source>
</evidence>
<dbReference type="EMBL" id="MJMJ01000008">
    <property type="protein sequence ID" value="OLQ91550.1"/>
    <property type="molecule type" value="Genomic_DNA"/>
</dbReference>
<comment type="function">
    <text evidence="2">Catalyzes the ATP-dependent phosphorylation of thiamine-monophosphate (TMP) to form thiamine-pyrophosphate (TPP), the active form of vitamin B1.</text>
</comment>
<dbReference type="Pfam" id="PF00586">
    <property type="entry name" value="AIRS"/>
    <property type="match status" value="1"/>
</dbReference>
<feature type="domain" description="PurM-like N-terminal" evidence="3">
    <location>
        <begin position="27"/>
        <end position="137"/>
    </location>
</feature>
<feature type="binding site" evidence="2">
    <location>
        <position position="44"/>
    </location>
    <ligand>
        <name>Mg(2+)</name>
        <dbReference type="ChEBI" id="CHEBI:18420"/>
        <label>4</label>
    </ligand>
</feature>
<dbReference type="GO" id="GO:0009228">
    <property type="term" value="P:thiamine biosynthetic process"/>
    <property type="evidence" value="ECO:0007669"/>
    <property type="project" value="UniProtKB-KW"/>
</dbReference>
<feature type="binding site" evidence="2">
    <location>
        <position position="74"/>
    </location>
    <ligand>
        <name>Mg(2+)</name>
        <dbReference type="ChEBI" id="CHEBI:18420"/>
        <label>2</label>
    </ligand>
</feature>
<comment type="catalytic activity">
    <reaction evidence="2">
        <text>thiamine phosphate + ATP = thiamine diphosphate + ADP</text>
        <dbReference type="Rhea" id="RHEA:15913"/>
        <dbReference type="ChEBI" id="CHEBI:30616"/>
        <dbReference type="ChEBI" id="CHEBI:37575"/>
        <dbReference type="ChEBI" id="CHEBI:58937"/>
        <dbReference type="ChEBI" id="CHEBI:456216"/>
        <dbReference type="EC" id="2.7.4.16"/>
    </reaction>
</comment>
<proteinExistence type="inferred from homology"/>
<dbReference type="InterPro" id="IPR006283">
    <property type="entry name" value="ThiL-like"/>
</dbReference>
<dbReference type="PANTHER" id="PTHR30270">
    <property type="entry name" value="THIAMINE-MONOPHOSPHATE KINASE"/>
    <property type="match status" value="1"/>
</dbReference>
<feature type="binding site" evidence="2">
    <location>
        <position position="74"/>
    </location>
    <ligand>
        <name>Mg(2+)</name>
        <dbReference type="ChEBI" id="CHEBI:18420"/>
        <label>3</label>
    </ligand>
</feature>
<comment type="caution">
    <text evidence="2">Lacks conserved residue(s) required for the propagation of feature annotation.</text>
</comment>
<feature type="domain" description="PurM-like C-terminal" evidence="4">
    <location>
        <begin position="149"/>
        <end position="305"/>
    </location>
</feature>
<comment type="similarity">
    <text evidence="2">Belongs to the thiamine-monophosphate kinase family.</text>
</comment>
<dbReference type="Gene3D" id="3.30.1330.10">
    <property type="entry name" value="PurM-like, N-terminal domain"/>
    <property type="match status" value="1"/>
</dbReference>
<dbReference type="SUPFAM" id="SSF56042">
    <property type="entry name" value="PurM C-terminal domain-like"/>
    <property type="match status" value="1"/>
</dbReference>
<feature type="binding site" evidence="2">
    <location>
        <position position="29"/>
    </location>
    <ligand>
        <name>Mg(2+)</name>
        <dbReference type="ChEBI" id="CHEBI:18420"/>
        <label>3</label>
    </ligand>
</feature>
<feature type="binding site" evidence="2">
    <location>
        <position position="121"/>
    </location>
    <ligand>
        <name>Mg(2+)</name>
        <dbReference type="ChEBI" id="CHEBI:18420"/>
        <label>1</label>
    </ligand>
</feature>
<evidence type="ECO:0000313" key="6">
    <source>
        <dbReference type="Proteomes" id="UP000186313"/>
    </source>
</evidence>
<dbReference type="CDD" id="cd02194">
    <property type="entry name" value="ThiL"/>
    <property type="match status" value="1"/>
</dbReference>
<dbReference type="GO" id="GO:0000287">
    <property type="term" value="F:magnesium ion binding"/>
    <property type="evidence" value="ECO:0007669"/>
    <property type="project" value="UniProtKB-UniRule"/>
</dbReference>
<evidence type="ECO:0000259" key="3">
    <source>
        <dbReference type="Pfam" id="PF00586"/>
    </source>
</evidence>
<dbReference type="GO" id="GO:0009030">
    <property type="term" value="F:thiamine-phosphate kinase activity"/>
    <property type="evidence" value="ECO:0007669"/>
    <property type="project" value="UniProtKB-UniRule"/>
</dbReference>
<dbReference type="Pfam" id="PF02769">
    <property type="entry name" value="AIRS_C"/>
    <property type="match status" value="1"/>
</dbReference>
<keyword evidence="2" id="KW-0479">Metal-binding</keyword>
<feature type="binding site" evidence="2">
    <location>
        <position position="212"/>
    </location>
    <ligand>
        <name>ATP</name>
        <dbReference type="ChEBI" id="CHEBI:30616"/>
    </ligand>
</feature>
<sequence>MSGEFNLIEKYFVDQQAQRSDVVLAAGDDCALVSAPVGSLIAISTDTLVAGTHFLASANPHWVAHKALASNISDLAAMGATPAWVSFALTMPEIDEIWLAPFCEGFFALADQYGLQLIGGDTTKGPLSLTLTVQGLVPQGEALLRSGAQVGDGIYVTGLLGDSQAGLDVILDKSNATKPFASELEKRHYLSTPRTQVGEALRGIASAAIDISDGVISDLGHILKRSGVGAQVEVEQLPLSQPLLEFVGSPQQAQQYALTSGEEYELCFTVPDSREDAMWQALQDIDCQITRIGTINDDDKLRLTLDGQDLAWQLSGYDHFKTN</sequence>
<dbReference type="PANTHER" id="PTHR30270:SF0">
    <property type="entry name" value="THIAMINE-MONOPHOSPHATE KINASE"/>
    <property type="match status" value="1"/>
</dbReference>
<feature type="binding site" evidence="2">
    <location>
        <begin position="120"/>
        <end position="121"/>
    </location>
    <ligand>
        <name>ATP</name>
        <dbReference type="ChEBI" id="CHEBI:30616"/>
    </ligand>
</feature>
<keyword evidence="2" id="KW-0808">Transferase</keyword>
<organism evidence="5 6">
    <name type="scientific">Vibrio panuliri</name>
    <dbReference type="NCBI Taxonomy" id="1381081"/>
    <lineage>
        <taxon>Bacteria</taxon>
        <taxon>Pseudomonadati</taxon>
        <taxon>Pseudomonadota</taxon>
        <taxon>Gammaproteobacteria</taxon>
        <taxon>Vibrionales</taxon>
        <taxon>Vibrionaceae</taxon>
        <taxon>Vibrio</taxon>
    </lineage>
</organism>
<dbReference type="SUPFAM" id="SSF55326">
    <property type="entry name" value="PurM N-terminal domain-like"/>
    <property type="match status" value="1"/>
</dbReference>
<dbReference type="PIRSF" id="PIRSF005303">
    <property type="entry name" value="Thiam_monoph_kin"/>
    <property type="match status" value="1"/>
</dbReference>
<keyword evidence="2" id="KW-0547">Nucleotide-binding</keyword>
<feature type="binding site" evidence="2">
    <location>
        <position position="74"/>
    </location>
    <ligand>
        <name>Mg(2+)</name>
        <dbReference type="ChEBI" id="CHEBI:18420"/>
        <label>4</label>
    </ligand>
</feature>
<dbReference type="Gene3D" id="3.90.650.10">
    <property type="entry name" value="PurM-like C-terminal domain"/>
    <property type="match status" value="1"/>
</dbReference>
<reference evidence="5 6" key="1">
    <citation type="submission" date="2016-09" db="EMBL/GenBank/DDBJ databases">
        <title>Genomic Taxonomy of the Vibrionaceae.</title>
        <authorList>
            <person name="Gonzalez-Castillo A."/>
            <person name="Gomez-Gil B."/>
            <person name="Enciso-Ibarra K."/>
        </authorList>
    </citation>
    <scope>NUCLEOTIDE SEQUENCE [LARGE SCALE GENOMIC DNA]</scope>
    <source>
        <strain evidence="5 6">CAIM 703</strain>
    </source>
</reference>
<comment type="miscellaneous">
    <text evidence="2">Reaction mechanism of ThiL seems to utilize a direct, inline transfer of the gamma-phosphate of ATP to TMP rather than a phosphorylated enzyme intermediate.</text>
</comment>
<dbReference type="InterPro" id="IPR016188">
    <property type="entry name" value="PurM-like_N"/>
</dbReference>
<feature type="binding site" evidence="2">
    <location>
        <position position="46"/>
    </location>
    <ligand>
        <name>Mg(2+)</name>
        <dbReference type="ChEBI" id="CHEBI:18420"/>
        <label>2</label>
    </ligand>
</feature>
<feature type="binding site" evidence="2">
    <location>
        <position position="262"/>
    </location>
    <ligand>
        <name>substrate</name>
    </ligand>
</feature>
<dbReference type="HAMAP" id="MF_02128">
    <property type="entry name" value="TMP_kinase"/>
    <property type="match status" value="1"/>
</dbReference>
<evidence type="ECO:0000313" key="5">
    <source>
        <dbReference type="EMBL" id="OLQ91550.1"/>
    </source>
</evidence>
<comment type="caution">
    <text evidence="5">The sequence shown here is derived from an EMBL/GenBank/DDBJ whole genome shotgun (WGS) entry which is preliminary data.</text>
</comment>
<evidence type="ECO:0000256" key="1">
    <source>
        <dbReference type="ARBA" id="ARBA00022977"/>
    </source>
</evidence>
<keyword evidence="2" id="KW-0460">Magnesium</keyword>
<dbReference type="InterPro" id="IPR010918">
    <property type="entry name" value="PurM-like_C_dom"/>
</dbReference>
<feature type="binding site" evidence="2">
    <location>
        <position position="317"/>
    </location>
    <ligand>
        <name>substrate</name>
    </ligand>
</feature>
<feature type="binding site" evidence="2">
    <location>
        <position position="46"/>
    </location>
    <ligand>
        <name>Mg(2+)</name>
        <dbReference type="ChEBI" id="CHEBI:18420"/>
        <label>1</label>
    </ligand>
</feature>
<dbReference type="UniPathway" id="UPA00060">
    <property type="reaction ID" value="UER00142"/>
</dbReference>
<dbReference type="InterPro" id="IPR036676">
    <property type="entry name" value="PurM-like_C_sf"/>
</dbReference>
<feature type="binding site" evidence="2">
    <location>
        <position position="45"/>
    </location>
    <ligand>
        <name>Mg(2+)</name>
        <dbReference type="ChEBI" id="CHEBI:18420"/>
        <label>1</label>
    </ligand>
</feature>
<gene>
    <name evidence="2" type="primary">thiL</name>
    <name evidence="5" type="ORF">BIY22_17915</name>
</gene>
<name>A0A1Q9HLP8_9VIBR</name>